<sequence length="141" mass="17615">MEEDKKQIIIPLSEYRRMEKKISDLTRMNKRREETSLNGKECRWEKIYNKHIGNNEYVNVPHILFFHNSLTDYIHYLETRLNVEEQENSDLKVNERVLKDVYLQIKKQKRDLHWWQLCQRMKINRMLELIEKRVKWTQYDF</sequence>
<accession>A0A3E4Z712</accession>
<dbReference type="Proteomes" id="UP000260814">
    <property type="component" value="Unassembled WGS sequence"/>
</dbReference>
<reference evidence="1 2" key="1">
    <citation type="submission" date="2018-08" db="EMBL/GenBank/DDBJ databases">
        <title>A genome reference for cultivated species of the human gut microbiota.</title>
        <authorList>
            <person name="Zou Y."/>
            <person name="Xue W."/>
            <person name="Luo G."/>
        </authorList>
    </citation>
    <scope>NUCLEOTIDE SEQUENCE [LARGE SCALE GENOMIC DNA]</scope>
    <source>
        <strain evidence="1 2">OM06-2</strain>
    </source>
</reference>
<dbReference type="AlphaFoldDB" id="A0A3E4Z712"/>
<protein>
    <submittedName>
        <fullName evidence="1">Uncharacterized protein</fullName>
    </submittedName>
</protein>
<evidence type="ECO:0000313" key="1">
    <source>
        <dbReference type="EMBL" id="RGM90324.1"/>
    </source>
</evidence>
<dbReference type="RefSeq" id="WP_117702118.1">
    <property type="nucleotide sequence ID" value="NZ_QSTW01000013.1"/>
</dbReference>
<gene>
    <name evidence="1" type="ORF">DXB87_10515</name>
</gene>
<evidence type="ECO:0000313" key="2">
    <source>
        <dbReference type="Proteomes" id="UP000260814"/>
    </source>
</evidence>
<name>A0A3E4Z712_9BACT</name>
<comment type="caution">
    <text evidence="1">The sequence shown here is derived from an EMBL/GenBank/DDBJ whole genome shotgun (WGS) entry which is preliminary data.</text>
</comment>
<organism evidence="1 2">
    <name type="scientific">Phocaeicola plebeius</name>
    <dbReference type="NCBI Taxonomy" id="310297"/>
    <lineage>
        <taxon>Bacteria</taxon>
        <taxon>Pseudomonadati</taxon>
        <taxon>Bacteroidota</taxon>
        <taxon>Bacteroidia</taxon>
        <taxon>Bacteroidales</taxon>
        <taxon>Bacteroidaceae</taxon>
        <taxon>Phocaeicola</taxon>
    </lineage>
</organism>
<dbReference type="EMBL" id="QSTW01000013">
    <property type="protein sequence ID" value="RGM90324.1"/>
    <property type="molecule type" value="Genomic_DNA"/>
</dbReference>
<proteinExistence type="predicted"/>